<comment type="caution">
    <text evidence="7">The sequence shown here is derived from an EMBL/GenBank/DDBJ whole genome shotgun (WGS) entry which is preliminary data.</text>
</comment>
<dbReference type="InterPro" id="IPR035965">
    <property type="entry name" value="PAS-like_dom_sf"/>
</dbReference>
<keyword evidence="5" id="KW-0902">Two-component regulatory system</keyword>
<organism evidence="7 8">
    <name type="scientific">Acidiphilium acidophilum</name>
    <name type="common">Thiobacillus acidophilus</name>
    <dbReference type="NCBI Taxonomy" id="76588"/>
    <lineage>
        <taxon>Bacteria</taxon>
        <taxon>Pseudomonadati</taxon>
        <taxon>Pseudomonadota</taxon>
        <taxon>Alphaproteobacteria</taxon>
        <taxon>Acetobacterales</taxon>
        <taxon>Acidocellaceae</taxon>
        <taxon>Acidiphilium</taxon>
    </lineage>
</organism>
<reference evidence="7 8" key="1">
    <citation type="submission" date="2023-11" db="EMBL/GenBank/DDBJ databases">
        <title>MicrobeMod: A computational toolkit for identifying prokaryotic methylation and restriction-modification with nanopore sequencing.</title>
        <authorList>
            <person name="Crits-Christoph A."/>
            <person name="Kang S.C."/>
            <person name="Lee H."/>
            <person name="Ostrov N."/>
        </authorList>
    </citation>
    <scope>NUCLEOTIDE SEQUENCE [LARGE SCALE GENOMIC DNA]</scope>
    <source>
        <strain evidence="7 8">DSMZ 700</strain>
    </source>
</reference>
<dbReference type="InterPro" id="IPR005467">
    <property type="entry name" value="His_kinase_dom"/>
</dbReference>
<keyword evidence="1" id="KW-0808">Transferase</keyword>
<dbReference type="AlphaFoldDB" id="A0AAW9DV00"/>
<dbReference type="GO" id="GO:0005524">
    <property type="term" value="F:ATP binding"/>
    <property type="evidence" value="ECO:0007669"/>
    <property type="project" value="UniProtKB-KW"/>
</dbReference>
<keyword evidence="4" id="KW-0067">ATP-binding</keyword>
<dbReference type="SUPFAM" id="SSF55874">
    <property type="entry name" value="ATPase domain of HSP90 chaperone/DNA topoisomerase II/histidine kinase"/>
    <property type="match status" value="1"/>
</dbReference>
<dbReference type="PANTHER" id="PTHR43065:SF46">
    <property type="entry name" value="C4-DICARBOXYLATE TRANSPORT SENSOR PROTEIN DCTB"/>
    <property type="match status" value="1"/>
</dbReference>
<accession>A0AAW9DV00</accession>
<evidence type="ECO:0000313" key="7">
    <source>
        <dbReference type="EMBL" id="MDX5932535.1"/>
    </source>
</evidence>
<dbReference type="Proteomes" id="UP001279553">
    <property type="component" value="Unassembled WGS sequence"/>
</dbReference>
<dbReference type="InterPro" id="IPR036890">
    <property type="entry name" value="HATPase_C_sf"/>
</dbReference>
<evidence type="ECO:0000256" key="1">
    <source>
        <dbReference type="ARBA" id="ARBA00022679"/>
    </source>
</evidence>
<proteinExistence type="predicted"/>
<keyword evidence="8" id="KW-1185">Reference proteome</keyword>
<name>A0AAW9DV00_ACIAO</name>
<dbReference type="EMBL" id="JAWXYB010000018">
    <property type="protein sequence ID" value="MDX5932535.1"/>
    <property type="molecule type" value="Genomic_DNA"/>
</dbReference>
<dbReference type="GO" id="GO:0000160">
    <property type="term" value="P:phosphorelay signal transduction system"/>
    <property type="evidence" value="ECO:0007669"/>
    <property type="project" value="UniProtKB-KW"/>
</dbReference>
<evidence type="ECO:0000259" key="6">
    <source>
        <dbReference type="PROSITE" id="PS50109"/>
    </source>
</evidence>
<evidence type="ECO:0000256" key="4">
    <source>
        <dbReference type="ARBA" id="ARBA00022840"/>
    </source>
</evidence>
<dbReference type="PANTHER" id="PTHR43065">
    <property type="entry name" value="SENSOR HISTIDINE KINASE"/>
    <property type="match status" value="1"/>
</dbReference>
<dbReference type="Pfam" id="PF02518">
    <property type="entry name" value="HATPase_c"/>
    <property type="match status" value="1"/>
</dbReference>
<dbReference type="Gene3D" id="3.30.565.10">
    <property type="entry name" value="Histidine kinase-like ATPase, C-terminal domain"/>
    <property type="match status" value="1"/>
</dbReference>
<protein>
    <recommendedName>
        <fullName evidence="6">Histidine kinase domain-containing protein</fullName>
    </recommendedName>
</protein>
<dbReference type="InterPro" id="IPR003594">
    <property type="entry name" value="HATPase_dom"/>
</dbReference>
<evidence type="ECO:0000256" key="2">
    <source>
        <dbReference type="ARBA" id="ARBA00022741"/>
    </source>
</evidence>
<gene>
    <name evidence="7" type="ORF">SIL87_17395</name>
</gene>
<keyword evidence="3" id="KW-0418">Kinase</keyword>
<keyword evidence="2" id="KW-0547">Nucleotide-binding</keyword>
<feature type="domain" description="Histidine kinase" evidence="6">
    <location>
        <begin position="194"/>
        <end position="339"/>
    </location>
</feature>
<dbReference type="SUPFAM" id="SSF55785">
    <property type="entry name" value="PYP-like sensor domain (PAS domain)"/>
    <property type="match status" value="1"/>
</dbReference>
<evidence type="ECO:0000256" key="5">
    <source>
        <dbReference type="ARBA" id="ARBA00023012"/>
    </source>
</evidence>
<dbReference type="GO" id="GO:0016301">
    <property type="term" value="F:kinase activity"/>
    <property type="evidence" value="ECO:0007669"/>
    <property type="project" value="UniProtKB-KW"/>
</dbReference>
<sequence>MTIIFALAGAGIAGLFGYVLARRRSGRDHRQIAALLLGLREGDYTLRAVPARGAPGTAFAAFNVLADSLMGTRRAGIESDALLGKLLGAVDLAIIVIGPGGTIVGGNGAAGSLLGTDAERLTGRRPDALGIGDWLDLAGPHRFETPLPGGTGPWDVRRVPFRRGGRDHLIVVASDLSRALRDEERRVWRGLIRVLSHETGNSLGPIQATAEALQQHAHDPAQTRAGLALIERRSRSLASFIRRYAELARLPPPVPEPVLLGPLVQRIADLETRVPVIATIADEGATMLDPAQIEQALINLIRNAADASLETNGRVAITLDLIESRIRIVITDDGEGLPR</sequence>
<evidence type="ECO:0000313" key="8">
    <source>
        <dbReference type="Proteomes" id="UP001279553"/>
    </source>
</evidence>
<evidence type="ECO:0000256" key="3">
    <source>
        <dbReference type="ARBA" id="ARBA00022777"/>
    </source>
</evidence>
<dbReference type="PROSITE" id="PS50109">
    <property type="entry name" value="HIS_KIN"/>
    <property type="match status" value="1"/>
</dbReference>